<feature type="region of interest" description="Disordered" evidence="1">
    <location>
        <begin position="148"/>
        <end position="187"/>
    </location>
</feature>
<gene>
    <name evidence="2" type="ORF">GMARGA_LOCUS34012</name>
</gene>
<sequence>TQATTVQVTEKNKEGACFCTNKKRKAEESEEREESRKMLKHKEEIPQNALVEVNNENISLQQMEQKNMDVQTQLAEAPVVDNKDTSKQSWAKIMNNDSDNLKDITNTTNPLRGSTSTNEEIENAHEPNLYSDHKREDMQIDIALHETQAEPNEVTINEKSIHDEKVGTPSAKEGNTHEETVKTPIIT</sequence>
<evidence type="ECO:0000313" key="3">
    <source>
        <dbReference type="Proteomes" id="UP000789901"/>
    </source>
</evidence>
<feature type="region of interest" description="Disordered" evidence="1">
    <location>
        <begin position="22"/>
        <end position="48"/>
    </location>
</feature>
<proteinExistence type="predicted"/>
<feature type="region of interest" description="Disordered" evidence="1">
    <location>
        <begin position="101"/>
        <end position="131"/>
    </location>
</feature>
<dbReference type="Proteomes" id="UP000789901">
    <property type="component" value="Unassembled WGS sequence"/>
</dbReference>
<comment type="caution">
    <text evidence="2">The sequence shown here is derived from an EMBL/GenBank/DDBJ whole genome shotgun (WGS) entry which is preliminary data.</text>
</comment>
<evidence type="ECO:0000256" key="1">
    <source>
        <dbReference type="SAM" id="MobiDB-lite"/>
    </source>
</evidence>
<feature type="non-terminal residue" evidence="2">
    <location>
        <position position="187"/>
    </location>
</feature>
<organism evidence="2 3">
    <name type="scientific">Gigaspora margarita</name>
    <dbReference type="NCBI Taxonomy" id="4874"/>
    <lineage>
        <taxon>Eukaryota</taxon>
        <taxon>Fungi</taxon>
        <taxon>Fungi incertae sedis</taxon>
        <taxon>Mucoromycota</taxon>
        <taxon>Glomeromycotina</taxon>
        <taxon>Glomeromycetes</taxon>
        <taxon>Diversisporales</taxon>
        <taxon>Gigasporaceae</taxon>
        <taxon>Gigaspora</taxon>
    </lineage>
</organism>
<feature type="compositionally biased region" description="Basic and acidic residues" evidence="1">
    <location>
        <begin position="33"/>
        <end position="45"/>
    </location>
</feature>
<name>A0ABN7WQU3_GIGMA</name>
<evidence type="ECO:0000313" key="2">
    <source>
        <dbReference type="EMBL" id="CAG8838506.1"/>
    </source>
</evidence>
<reference evidence="2 3" key="1">
    <citation type="submission" date="2021-06" db="EMBL/GenBank/DDBJ databases">
        <authorList>
            <person name="Kallberg Y."/>
            <person name="Tangrot J."/>
            <person name="Rosling A."/>
        </authorList>
    </citation>
    <scope>NUCLEOTIDE SEQUENCE [LARGE SCALE GENOMIC DNA]</scope>
    <source>
        <strain evidence="2 3">120-4 pot B 10/14</strain>
    </source>
</reference>
<feature type="non-terminal residue" evidence="2">
    <location>
        <position position="1"/>
    </location>
</feature>
<dbReference type="EMBL" id="CAJVQB010058234">
    <property type="protein sequence ID" value="CAG8838506.1"/>
    <property type="molecule type" value="Genomic_DNA"/>
</dbReference>
<feature type="compositionally biased region" description="Polar residues" evidence="1">
    <location>
        <begin position="101"/>
        <end position="118"/>
    </location>
</feature>
<protein>
    <submittedName>
        <fullName evidence="2">13562_t:CDS:1</fullName>
    </submittedName>
</protein>
<accession>A0ABN7WQU3</accession>
<keyword evidence="3" id="KW-1185">Reference proteome</keyword>